<dbReference type="RefSeq" id="WP_094365195.1">
    <property type="nucleotide sequence ID" value="NZ_NMVQ01000045.1"/>
</dbReference>
<reference evidence="1 2" key="1">
    <citation type="submission" date="2017-07" db="EMBL/GenBank/DDBJ databases">
        <title>Draft whole genome sequences of clinical Proprionibacteriaceae strains.</title>
        <authorList>
            <person name="Bernier A.-M."/>
            <person name="Bernard K."/>
            <person name="Domingo M.-C."/>
        </authorList>
    </citation>
    <scope>NUCLEOTIDE SEQUENCE [LARGE SCALE GENOMIC DNA]</scope>
    <source>
        <strain evidence="1 2">NML 130396</strain>
    </source>
</reference>
<dbReference type="EMBL" id="NMVQ01000045">
    <property type="protein sequence ID" value="OYO18106.1"/>
    <property type="molecule type" value="Genomic_DNA"/>
</dbReference>
<accession>A0A255GTQ3</accession>
<evidence type="ECO:0000313" key="1">
    <source>
        <dbReference type="EMBL" id="OYO18106.1"/>
    </source>
</evidence>
<dbReference type="AlphaFoldDB" id="A0A255GTQ3"/>
<comment type="caution">
    <text evidence="1">The sequence shown here is derived from an EMBL/GenBank/DDBJ whole genome shotgun (WGS) entry which is preliminary data.</text>
</comment>
<sequence>MLAALDRGETAMALGRLGQNMDTNWQGRSWPVNATPTAYGMGHWVTITKDANGTYTVYDPASATGQPVAHPVSASSG</sequence>
<keyword evidence="2" id="KW-1185">Reference proteome</keyword>
<protein>
    <submittedName>
        <fullName evidence="1">Uncharacterized protein</fullName>
    </submittedName>
</protein>
<name>A0A255GTQ3_9ACTN</name>
<proteinExistence type="predicted"/>
<dbReference type="Proteomes" id="UP000216311">
    <property type="component" value="Unassembled WGS sequence"/>
</dbReference>
<organism evidence="1 2">
    <name type="scientific">Enemella dayhoffiae</name>
    <dbReference type="NCBI Taxonomy" id="2016507"/>
    <lineage>
        <taxon>Bacteria</taxon>
        <taxon>Bacillati</taxon>
        <taxon>Actinomycetota</taxon>
        <taxon>Actinomycetes</taxon>
        <taxon>Propionibacteriales</taxon>
        <taxon>Propionibacteriaceae</taxon>
        <taxon>Enemella</taxon>
    </lineage>
</organism>
<gene>
    <name evidence="1" type="ORF">CGZ93_16260</name>
</gene>
<evidence type="ECO:0000313" key="2">
    <source>
        <dbReference type="Proteomes" id="UP000216311"/>
    </source>
</evidence>